<dbReference type="InterPro" id="IPR015943">
    <property type="entry name" value="WD40/YVTN_repeat-like_dom_sf"/>
</dbReference>
<dbReference type="RefSeq" id="WP_222991269.1">
    <property type="nucleotide sequence ID" value="NZ_JAINVV010000008.1"/>
</dbReference>
<dbReference type="Pfam" id="PF10282">
    <property type="entry name" value="Lactonase"/>
    <property type="match status" value="1"/>
</dbReference>
<dbReference type="SUPFAM" id="SSF51004">
    <property type="entry name" value="C-terminal (heme d1) domain of cytochrome cd1-nitrite reductase"/>
    <property type="match status" value="1"/>
</dbReference>
<evidence type="ECO:0000256" key="1">
    <source>
        <dbReference type="ARBA" id="ARBA00005564"/>
    </source>
</evidence>
<dbReference type="InterPro" id="IPR019405">
    <property type="entry name" value="Lactonase_7-beta_prop"/>
</dbReference>
<accession>A0ABS7PS69</accession>
<dbReference type="InterPro" id="IPR011048">
    <property type="entry name" value="Haem_d1_sf"/>
</dbReference>
<protein>
    <submittedName>
        <fullName evidence="3">Lactonase family protein</fullName>
    </submittedName>
</protein>
<keyword evidence="2" id="KW-0313">Glucose metabolism</keyword>
<name>A0ABS7PS69_9SPHN</name>
<dbReference type="PANTHER" id="PTHR30344">
    <property type="entry name" value="6-PHOSPHOGLUCONOLACTONASE-RELATED"/>
    <property type="match status" value="1"/>
</dbReference>
<evidence type="ECO:0000256" key="2">
    <source>
        <dbReference type="ARBA" id="ARBA00022526"/>
    </source>
</evidence>
<dbReference type="EMBL" id="JAINVV010000008">
    <property type="protein sequence ID" value="MBY8824184.1"/>
    <property type="molecule type" value="Genomic_DNA"/>
</dbReference>
<reference evidence="3 4" key="1">
    <citation type="submission" date="2021-08" db="EMBL/GenBank/DDBJ databases">
        <authorList>
            <person name="Tuo L."/>
        </authorList>
    </citation>
    <scope>NUCLEOTIDE SEQUENCE [LARGE SCALE GENOMIC DNA]</scope>
    <source>
        <strain evidence="3 4">JCM 31229</strain>
    </source>
</reference>
<sequence>MARPARSHPRRTAFVGCFTTQHRGARGTGISAYHADAPAWRALPGLAAFDNPSFLSVDARRNRLFCIYGDGRHASAFAIDPVAGRLRLINHASTGGLNGVHHALDPSGRFLIVANHDSGSLSLLPVGDDGALGAVAQHVDLPAGSGPRSEQFSAQPHQVVFDPSGRYLLVPAKGLDRVLVFEFDDARGRLRLRDDGHAAMRPGAGPRHLVFHPTLPVLFVVNEIECSLVLCGWNAASGSIRPLCLASTLPADMFAANTASAIVISPDGRSLYVSNRGHDSIAQFAFDSAAMRIRSVEWVPANGACPRFMMPDPGNGDLLVASEGEGRISAFACAPGDGRLSFRAVVAQCGSPSAIAFCDVPPSQDDAG</sequence>
<evidence type="ECO:0000313" key="4">
    <source>
        <dbReference type="Proteomes" id="UP000706039"/>
    </source>
</evidence>
<gene>
    <name evidence="3" type="ORF">K7G82_17905</name>
</gene>
<dbReference type="Gene3D" id="2.130.10.10">
    <property type="entry name" value="YVTN repeat-like/Quinoprotein amine dehydrogenase"/>
    <property type="match status" value="1"/>
</dbReference>
<dbReference type="PANTHER" id="PTHR30344:SF1">
    <property type="entry name" value="6-PHOSPHOGLUCONOLACTONASE"/>
    <property type="match status" value="1"/>
</dbReference>
<dbReference type="InterPro" id="IPR050282">
    <property type="entry name" value="Cycloisomerase_2"/>
</dbReference>
<proteinExistence type="inferred from homology"/>
<keyword evidence="4" id="KW-1185">Reference proteome</keyword>
<comment type="caution">
    <text evidence="3">The sequence shown here is derived from an EMBL/GenBank/DDBJ whole genome shotgun (WGS) entry which is preliminary data.</text>
</comment>
<organism evidence="3 4">
    <name type="scientific">Sphingomonas colocasiae</name>
    <dbReference type="NCBI Taxonomy" id="1848973"/>
    <lineage>
        <taxon>Bacteria</taxon>
        <taxon>Pseudomonadati</taxon>
        <taxon>Pseudomonadota</taxon>
        <taxon>Alphaproteobacteria</taxon>
        <taxon>Sphingomonadales</taxon>
        <taxon>Sphingomonadaceae</taxon>
        <taxon>Sphingomonas</taxon>
    </lineage>
</organism>
<keyword evidence="2" id="KW-0119">Carbohydrate metabolism</keyword>
<dbReference type="Proteomes" id="UP000706039">
    <property type="component" value="Unassembled WGS sequence"/>
</dbReference>
<comment type="similarity">
    <text evidence="1">Belongs to the cycloisomerase 2 family.</text>
</comment>
<evidence type="ECO:0000313" key="3">
    <source>
        <dbReference type="EMBL" id="MBY8824184.1"/>
    </source>
</evidence>